<dbReference type="PANTHER" id="PTHR43537">
    <property type="entry name" value="TRANSCRIPTIONAL REGULATOR, GNTR FAMILY"/>
    <property type="match status" value="1"/>
</dbReference>
<dbReference type="AlphaFoldDB" id="A0A542ZD00"/>
<dbReference type="InterPro" id="IPR008920">
    <property type="entry name" value="TF_FadR/GntR_C"/>
</dbReference>
<dbReference type="Pfam" id="PF07729">
    <property type="entry name" value="FCD"/>
    <property type="match status" value="1"/>
</dbReference>
<dbReference type="RefSeq" id="WP_170210042.1">
    <property type="nucleotide sequence ID" value="NZ_BAAAMD010000002.1"/>
</dbReference>
<dbReference type="InterPro" id="IPR036388">
    <property type="entry name" value="WH-like_DNA-bd_sf"/>
</dbReference>
<dbReference type="SMART" id="SM00345">
    <property type="entry name" value="HTH_GNTR"/>
    <property type="match status" value="1"/>
</dbReference>
<keyword evidence="1" id="KW-0805">Transcription regulation</keyword>
<dbReference type="GO" id="GO:0003700">
    <property type="term" value="F:DNA-binding transcription factor activity"/>
    <property type="evidence" value="ECO:0007669"/>
    <property type="project" value="InterPro"/>
</dbReference>
<dbReference type="CDD" id="cd07377">
    <property type="entry name" value="WHTH_GntR"/>
    <property type="match status" value="1"/>
</dbReference>
<evidence type="ECO:0000256" key="2">
    <source>
        <dbReference type="ARBA" id="ARBA00023125"/>
    </source>
</evidence>
<keyword evidence="6" id="KW-1185">Reference proteome</keyword>
<dbReference type="SUPFAM" id="SSF46785">
    <property type="entry name" value="Winged helix' DNA-binding domain"/>
    <property type="match status" value="1"/>
</dbReference>
<gene>
    <name evidence="5" type="ORF">FB460_2031</name>
</gene>
<dbReference type="Gene3D" id="1.10.10.10">
    <property type="entry name" value="Winged helix-like DNA-binding domain superfamily/Winged helix DNA-binding domain"/>
    <property type="match status" value="1"/>
</dbReference>
<proteinExistence type="predicted"/>
<dbReference type="InterPro" id="IPR000524">
    <property type="entry name" value="Tscrpt_reg_HTH_GntR"/>
</dbReference>
<evidence type="ECO:0000313" key="5">
    <source>
        <dbReference type="EMBL" id="TQL58177.1"/>
    </source>
</evidence>
<accession>A0A542ZD00</accession>
<evidence type="ECO:0000313" key="6">
    <source>
        <dbReference type="Proteomes" id="UP000316196"/>
    </source>
</evidence>
<evidence type="ECO:0000256" key="1">
    <source>
        <dbReference type="ARBA" id="ARBA00023015"/>
    </source>
</evidence>
<keyword evidence="2" id="KW-0238">DNA-binding</keyword>
<dbReference type="InterPro" id="IPR036390">
    <property type="entry name" value="WH_DNA-bd_sf"/>
</dbReference>
<dbReference type="SUPFAM" id="SSF48008">
    <property type="entry name" value="GntR ligand-binding domain-like"/>
    <property type="match status" value="1"/>
</dbReference>
<evidence type="ECO:0000259" key="4">
    <source>
        <dbReference type="PROSITE" id="PS50949"/>
    </source>
</evidence>
<dbReference type="PROSITE" id="PS50949">
    <property type="entry name" value="HTH_GNTR"/>
    <property type="match status" value="1"/>
</dbReference>
<dbReference type="PANTHER" id="PTHR43537:SF45">
    <property type="entry name" value="GNTR FAMILY REGULATORY PROTEIN"/>
    <property type="match status" value="1"/>
</dbReference>
<protein>
    <submittedName>
        <fullName evidence="5">GntR family transcriptional regulator</fullName>
    </submittedName>
</protein>
<sequence length="231" mass="24888">MNPHPEPVETPGLEERLQVSAVDASTEALRVAIVDGEFPAGSRLVEMEITARLGVSRNTVREVFRILQAERLVEREAHRGVVVRTLTPESIKDVFVVRRLAETGAIREAASAPLGTREECCRRMRAALADAGAALKASDAHRLAAADLAFHGAVAALAGSGRLVEVISAIKEELRLAFGSVPDRVAFHAPYVARNAEICELVENGEDEAAANVLHQYLIDSEAQIIALLTE</sequence>
<dbReference type="SMART" id="SM00895">
    <property type="entry name" value="FCD"/>
    <property type="match status" value="1"/>
</dbReference>
<dbReference type="GO" id="GO:0003677">
    <property type="term" value="F:DNA binding"/>
    <property type="evidence" value="ECO:0007669"/>
    <property type="project" value="UniProtKB-KW"/>
</dbReference>
<dbReference type="Gene3D" id="1.20.120.530">
    <property type="entry name" value="GntR ligand-binding domain-like"/>
    <property type="match status" value="1"/>
</dbReference>
<dbReference type="Pfam" id="PF00392">
    <property type="entry name" value="GntR"/>
    <property type="match status" value="1"/>
</dbReference>
<organism evidence="5 6">
    <name type="scientific">Propioniferax innocua</name>
    <dbReference type="NCBI Taxonomy" id="1753"/>
    <lineage>
        <taxon>Bacteria</taxon>
        <taxon>Bacillati</taxon>
        <taxon>Actinomycetota</taxon>
        <taxon>Actinomycetes</taxon>
        <taxon>Propionibacteriales</taxon>
        <taxon>Propionibacteriaceae</taxon>
        <taxon>Propioniferax</taxon>
    </lineage>
</organism>
<evidence type="ECO:0000256" key="3">
    <source>
        <dbReference type="ARBA" id="ARBA00023163"/>
    </source>
</evidence>
<dbReference type="InterPro" id="IPR011711">
    <property type="entry name" value="GntR_C"/>
</dbReference>
<dbReference type="Proteomes" id="UP000316196">
    <property type="component" value="Unassembled WGS sequence"/>
</dbReference>
<name>A0A542ZD00_9ACTN</name>
<reference evidence="5 6" key="1">
    <citation type="submission" date="2019-06" db="EMBL/GenBank/DDBJ databases">
        <title>Sequencing the genomes of 1000 actinobacteria strains.</title>
        <authorList>
            <person name="Klenk H.-P."/>
        </authorList>
    </citation>
    <scope>NUCLEOTIDE SEQUENCE [LARGE SCALE GENOMIC DNA]</scope>
    <source>
        <strain evidence="5 6">DSM 8251</strain>
    </source>
</reference>
<feature type="domain" description="HTH gntR-type" evidence="4">
    <location>
        <begin position="19"/>
        <end position="86"/>
    </location>
</feature>
<dbReference type="EMBL" id="VFOR01000002">
    <property type="protein sequence ID" value="TQL58177.1"/>
    <property type="molecule type" value="Genomic_DNA"/>
</dbReference>
<keyword evidence="3" id="KW-0804">Transcription</keyword>
<comment type="caution">
    <text evidence="5">The sequence shown here is derived from an EMBL/GenBank/DDBJ whole genome shotgun (WGS) entry which is preliminary data.</text>
</comment>